<organism evidence="1 2">
    <name type="scientific">Trichinella pseudospiralis</name>
    <name type="common">Parasitic roundworm</name>
    <dbReference type="NCBI Taxonomy" id="6337"/>
    <lineage>
        <taxon>Eukaryota</taxon>
        <taxon>Metazoa</taxon>
        <taxon>Ecdysozoa</taxon>
        <taxon>Nematoda</taxon>
        <taxon>Enoplea</taxon>
        <taxon>Dorylaimia</taxon>
        <taxon>Trichinellida</taxon>
        <taxon>Trichinellidae</taxon>
        <taxon>Trichinella</taxon>
    </lineage>
</organism>
<evidence type="ECO:0000313" key="2">
    <source>
        <dbReference type="Proteomes" id="UP000054805"/>
    </source>
</evidence>
<protein>
    <submittedName>
        <fullName evidence="1">Uncharacterized protein</fullName>
    </submittedName>
</protein>
<sequence>MSNSILSINNWSYCSDGFVYAGPPSGLPVGASCVTAASALARALFAGRRRRSSSLVCLLFGRDLLGRHVHASKFRAISTQP</sequence>
<comment type="caution">
    <text evidence="1">The sequence shown here is derived from an EMBL/GenBank/DDBJ whole genome shotgun (WGS) entry which is preliminary data.</text>
</comment>
<proteinExistence type="predicted"/>
<dbReference type="Proteomes" id="UP000054805">
    <property type="component" value="Unassembled WGS sequence"/>
</dbReference>
<reference evidence="1 2" key="1">
    <citation type="submission" date="2015-01" db="EMBL/GenBank/DDBJ databases">
        <title>Evolution of Trichinella species and genotypes.</title>
        <authorList>
            <person name="Korhonen P.K."/>
            <person name="Edoardo P."/>
            <person name="Giuseppe L.R."/>
            <person name="Gasser R.B."/>
        </authorList>
    </citation>
    <scope>NUCLEOTIDE SEQUENCE [LARGE SCALE GENOMIC DNA]</scope>
    <source>
        <strain evidence="1">ISS588</strain>
    </source>
</reference>
<name>A0A0V1IN69_TRIPS</name>
<evidence type="ECO:0000313" key="1">
    <source>
        <dbReference type="EMBL" id="KRZ24077.1"/>
    </source>
</evidence>
<accession>A0A0V1IN69</accession>
<dbReference type="EMBL" id="JYDS01000129">
    <property type="protein sequence ID" value="KRZ24077.1"/>
    <property type="molecule type" value="Genomic_DNA"/>
</dbReference>
<gene>
    <name evidence="1" type="ORF">T4B_4955</name>
</gene>
<keyword evidence="2" id="KW-1185">Reference proteome</keyword>
<dbReference type="AlphaFoldDB" id="A0A0V1IN69"/>